<keyword evidence="7" id="KW-1185">Reference proteome</keyword>
<evidence type="ECO:0000259" key="5">
    <source>
        <dbReference type="PROSITE" id="PS51782"/>
    </source>
</evidence>
<dbReference type="GO" id="GO:0008061">
    <property type="term" value="F:chitin binding"/>
    <property type="evidence" value="ECO:0007669"/>
    <property type="project" value="UniProtKB-KW"/>
</dbReference>
<keyword evidence="1" id="KW-0147">Chitin-binding</keyword>
<feature type="region of interest" description="Disordered" evidence="4">
    <location>
        <begin position="609"/>
        <end position="641"/>
    </location>
</feature>
<evidence type="ECO:0000256" key="4">
    <source>
        <dbReference type="SAM" id="MobiDB-lite"/>
    </source>
</evidence>
<accession>A0A9W8QVT5</accession>
<dbReference type="CDD" id="cd00118">
    <property type="entry name" value="LysM"/>
    <property type="match status" value="4"/>
</dbReference>
<evidence type="ECO:0000313" key="6">
    <source>
        <dbReference type="EMBL" id="KAJ4178018.1"/>
    </source>
</evidence>
<dbReference type="InterPro" id="IPR018392">
    <property type="entry name" value="LysM"/>
</dbReference>
<dbReference type="Gene3D" id="3.10.350.10">
    <property type="entry name" value="LysM domain"/>
    <property type="match status" value="4"/>
</dbReference>
<reference evidence="6" key="1">
    <citation type="submission" date="2022-09" db="EMBL/GenBank/DDBJ databases">
        <title>Fusarium specimens isolated from Avocado Roots.</title>
        <authorList>
            <person name="Stajich J."/>
            <person name="Roper C."/>
            <person name="Heimlech-Rivalta G."/>
        </authorList>
    </citation>
    <scope>NUCLEOTIDE SEQUENCE</scope>
    <source>
        <strain evidence="6">A02</strain>
    </source>
</reference>
<comment type="caution">
    <text evidence="6">The sequence shown here is derived from an EMBL/GenBank/DDBJ whole genome shotgun (WGS) entry which is preliminary data.</text>
</comment>
<evidence type="ECO:0000313" key="7">
    <source>
        <dbReference type="Proteomes" id="UP001152087"/>
    </source>
</evidence>
<sequence length="735" mass="79657">MFNATTLADTSLSKACIAALAAPLECSGYILDDDMLDTWDGLSDQTLVPLCTSTCSKSIESYRSKVIKVCANDVYTDPEANAEGYVPGTNTPNDIYNAGGASVRPIALADYYFVNYKLICLKDDESKTFCFSETGNGANSTLDDCSSCNLGAMRIQLEDAATFDEELLSEYSSLITSCKTTAAPVTTPSPVFIDDMSTTKDQPTTTCSGSSVAVPDKQSCDDFAFAHNISTSRLLSINHLIGGCVDWPGESPELCIEGNCEPYRVKKGDTCAKVARAHGITQTQMLRWNYFIDPYCKNWEQQIGHVICVSDPSGYKPPKVKIPGAGAGAGIVTTAAPLPTNAQPESNKNCGKWYMPQKGQGCAELANGNGITLNDFHFLNPQINANCSNMWADTMYCVKAVGYISTYVSYGGNTATATTTKKAKTKTINLNDLPEATHIPWSATTTSTGFPLASGSVQGCKVKFNNDYGNIPCEVAARAYGIDLYYWLRWNPSVLGGSDHYVPDNCTLENNTQYCAIAWDPLKVQPAKPDKYEPVPTGATANATKLCEYWYVVSKGETCEEVLEDNKIPMWALHEWNPSVGPNCEKMQVDAAYCVAGPGWQTIDIDATQGPKTTPTSTATKEVSATTPTTKESTVSTAKNTAETTVKNTVTKTAPGPPAPTQSGIVENCQEWYVTEKGDGCQAIADQFKITLKQFYEWNPAVGSKFSILFLGTMAEASFLAYWVPSRWYLANPFF</sequence>
<feature type="domain" description="LysM" evidence="5">
    <location>
        <begin position="549"/>
        <end position="595"/>
    </location>
</feature>
<comment type="similarity">
    <text evidence="3">Belongs to the secreted LysM effector family.</text>
</comment>
<organism evidence="6 7">
    <name type="scientific">Fusarium falciforme</name>
    <dbReference type="NCBI Taxonomy" id="195108"/>
    <lineage>
        <taxon>Eukaryota</taxon>
        <taxon>Fungi</taxon>
        <taxon>Dikarya</taxon>
        <taxon>Ascomycota</taxon>
        <taxon>Pezizomycotina</taxon>
        <taxon>Sordariomycetes</taxon>
        <taxon>Hypocreomycetidae</taxon>
        <taxon>Hypocreales</taxon>
        <taxon>Nectriaceae</taxon>
        <taxon>Fusarium</taxon>
        <taxon>Fusarium solani species complex</taxon>
    </lineage>
</organism>
<dbReference type="SUPFAM" id="SSF54106">
    <property type="entry name" value="LysM domain"/>
    <property type="match status" value="2"/>
</dbReference>
<keyword evidence="2" id="KW-0843">Virulence</keyword>
<feature type="compositionally biased region" description="Polar residues" evidence="4">
    <location>
        <begin position="610"/>
        <end position="623"/>
    </location>
</feature>
<dbReference type="Proteomes" id="UP001152087">
    <property type="component" value="Unassembled WGS sequence"/>
</dbReference>
<dbReference type="SMART" id="SM00257">
    <property type="entry name" value="LysM"/>
    <property type="match status" value="4"/>
</dbReference>
<gene>
    <name evidence="6" type="ORF">NW755_013505</name>
</gene>
<evidence type="ECO:0000256" key="1">
    <source>
        <dbReference type="ARBA" id="ARBA00022669"/>
    </source>
</evidence>
<dbReference type="Pfam" id="PF01476">
    <property type="entry name" value="LysM"/>
    <property type="match status" value="2"/>
</dbReference>
<dbReference type="PROSITE" id="PS51782">
    <property type="entry name" value="LYSM"/>
    <property type="match status" value="4"/>
</dbReference>
<feature type="compositionally biased region" description="Low complexity" evidence="4">
    <location>
        <begin position="624"/>
        <end position="637"/>
    </location>
</feature>
<evidence type="ECO:0000256" key="2">
    <source>
        <dbReference type="ARBA" id="ARBA00023026"/>
    </source>
</evidence>
<protein>
    <recommendedName>
        <fullName evidence="5">LysM domain-containing protein</fullName>
    </recommendedName>
</protein>
<dbReference type="AlphaFoldDB" id="A0A9W8QVT5"/>
<dbReference type="InterPro" id="IPR036779">
    <property type="entry name" value="LysM_dom_sf"/>
</dbReference>
<dbReference type="PANTHER" id="PTHR34997">
    <property type="entry name" value="AM15"/>
    <property type="match status" value="1"/>
</dbReference>
<name>A0A9W8QVT5_9HYPO</name>
<feature type="domain" description="LysM" evidence="5">
    <location>
        <begin position="261"/>
        <end position="309"/>
    </location>
</feature>
<feature type="domain" description="LysM" evidence="5">
    <location>
        <begin position="671"/>
        <end position="717"/>
    </location>
</feature>
<dbReference type="PANTHER" id="PTHR34997:SF1">
    <property type="entry name" value="PEPTIDOGLYCAN-BINDING LYSIN DOMAIN"/>
    <property type="match status" value="1"/>
</dbReference>
<feature type="domain" description="LysM" evidence="5">
    <location>
        <begin position="352"/>
        <end position="398"/>
    </location>
</feature>
<evidence type="ECO:0000256" key="3">
    <source>
        <dbReference type="ARBA" id="ARBA00044955"/>
    </source>
</evidence>
<dbReference type="InterPro" id="IPR052210">
    <property type="entry name" value="LysM1-like"/>
</dbReference>
<proteinExistence type="inferred from homology"/>
<dbReference type="EMBL" id="JAOQAV010000084">
    <property type="protein sequence ID" value="KAJ4178018.1"/>
    <property type="molecule type" value="Genomic_DNA"/>
</dbReference>